<dbReference type="RefSeq" id="WP_342827184.1">
    <property type="nucleotide sequence ID" value="NZ_CP046146.1"/>
</dbReference>
<dbReference type="Proteomes" id="UP001219901">
    <property type="component" value="Chromosome"/>
</dbReference>
<dbReference type="EMBL" id="WMBE01000007">
    <property type="protein sequence ID" value="MDG0868093.1"/>
    <property type="molecule type" value="Genomic_DNA"/>
</dbReference>
<name>A0AAJ6CUE9_9CHLR</name>
<dbReference type="EMBL" id="CP046147">
    <property type="protein sequence ID" value="WFG38705.1"/>
    <property type="molecule type" value="Genomic_DNA"/>
</dbReference>
<accession>A0AAJ6CUE9</accession>
<dbReference type="Proteomes" id="UP001321249">
    <property type="component" value="Unassembled WGS sequence"/>
</dbReference>
<reference evidence="3" key="2">
    <citation type="journal article" date="2023" name="Nat. Commun.">
        <title>Cultivation of marine bacteria of the SAR202 clade.</title>
        <authorList>
            <person name="Lim Y."/>
            <person name="Seo J.H."/>
            <person name="Giovannoni S.J."/>
            <person name="Kang I."/>
            <person name="Cho J.C."/>
        </authorList>
    </citation>
    <scope>NUCLEOTIDE SEQUENCE</scope>
    <source>
        <strain evidence="3">JH1073</strain>
    </source>
</reference>
<dbReference type="InterPro" id="IPR013087">
    <property type="entry name" value="Znf_C2H2_type"/>
</dbReference>
<protein>
    <recommendedName>
        <fullName evidence="1">C2H2-type domain-containing protein</fullName>
    </recommendedName>
</protein>
<dbReference type="PROSITE" id="PS00028">
    <property type="entry name" value="ZINC_FINGER_C2H2_1"/>
    <property type="match status" value="1"/>
</dbReference>
<gene>
    <name evidence="2" type="ORF">GKO46_13585</name>
    <name evidence="3" type="ORF">GKO48_03490</name>
</gene>
<reference evidence="4 5" key="1">
    <citation type="submission" date="2019-11" db="EMBL/GenBank/DDBJ databases">
        <authorList>
            <person name="Cho J.-C."/>
        </authorList>
    </citation>
    <scope>NUCLEOTIDE SEQUENCE [LARGE SCALE GENOMIC DNA]</scope>
    <source>
        <strain evidence="3 4">JH1073</strain>
        <strain evidence="2 5">JH702</strain>
    </source>
</reference>
<evidence type="ECO:0000313" key="4">
    <source>
        <dbReference type="Proteomes" id="UP001219901"/>
    </source>
</evidence>
<evidence type="ECO:0000313" key="2">
    <source>
        <dbReference type="EMBL" id="MDG0868093.1"/>
    </source>
</evidence>
<sequence length="274" mass="31992">MTSDQLPDYLFKYESLQIWKFQCNLCNQRMKYADRLQGHLNRKHPGLSISLLPPNEPVGNSADPLEIGRQKFPKSWLGDECEACTSRVKAAFDQDHWDEDFSNIERSNHHTWCSACHMEKSRFVQKYGSVQGRAYFLDWVAEKRQSLGEKSFRELQDERNLKVELDRTGINQLQVEQSEKGLEFRFEVICNSQNSTHRYDLTAAQLGDSRLMCIVCSATTRLLAQKRMERVVYDGDPVWIELERQDFTSQQPNIGNILLLGAWLIGRLSVRRRW</sequence>
<keyword evidence="4" id="KW-1185">Reference proteome</keyword>
<reference evidence="4" key="3">
    <citation type="submission" date="2023-06" db="EMBL/GenBank/DDBJ databases">
        <title>Pangenomics reveal diversification of enzyme families and niche specialization in globally abundant SAR202 bacteria.</title>
        <authorList>
            <person name="Saw J.H.W."/>
        </authorList>
    </citation>
    <scope>NUCLEOTIDE SEQUENCE [LARGE SCALE GENOMIC DNA]</scope>
    <source>
        <strain evidence="4">JH1073</strain>
    </source>
</reference>
<evidence type="ECO:0000313" key="5">
    <source>
        <dbReference type="Proteomes" id="UP001321249"/>
    </source>
</evidence>
<evidence type="ECO:0000313" key="3">
    <source>
        <dbReference type="EMBL" id="WFG38705.1"/>
    </source>
</evidence>
<feature type="domain" description="C2H2-type" evidence="1">
    <location>
        <begin position="23"/>
        <end position="44"/>
    </location>
</feature>
<proteinExistence type="predicted"/>
<evidence type="ECO:0000259" key="1">
    <source>
        <dbReference type="PROSITE" id="PS00028"/>
    </source>
</evidence>
<organism evidence="3 4">
    <name type="scientific">Candidatus Lucifugimonas marina</name>
    <dbReference type="NCBI Taxonomy" id="3038979"/>
    <lineage>
        <taxon>Bacteria</taxon>
        <taxon>Bacillati</taxon>
        <taxon>Chloroflexota</taxon>
        <taxon>Dehalococcoidia</taxon>
        <taxon>SAR202 cluster</taxon>
        <taxon>Candidatus Lucifugimonadales</taxon>
        <taxon>Candidatus Lucifugimonadaceae</taxon>
        <taxon>Candidatus Lucifugimonas</taxon>
    </lineage>
</organism>
<dbReference type="AlphaFoldDB" id="A0AAJ6CUE9"/>